<dbReference type="PANTHER" id="PTHR44656:SF7">
    <property type="entry name" value="DEHYDROGENASE_REDUCTASE SDR FAMILY MEMBER 12"/>
    <property type="match status" value="1"/>
</dbReference>
<sequence>MSNFTKPFRQSLIGEIWDFTGPGYRKAKKRFTRQSWSTDKHIVLTGATSGLGLSTAKSLAVAGANLTLVVRDPARGQALQQECESLGASSCQVLIADLALLADTRRVIDALVAQNRPVDVLINNAGALFNARAETAEGIEQSTSLLLLSPVILMQGLKPLLQAAGSARVVNVVSGGMYTQRLSMSWLRSGFAHRYDGPAVYAQAKRALSIVTQEWHEEWAKHGVFINTMHPGWADTPGVQSALPTFRRITQWILRSPEEGADTIVWMAADDDLEGVSGCLFLDRQARRYYLNKKSQERPTDRRALLSFVSEFVSS</sequence>
<proteinExistence type="predicted"/>
<dbReference type="AlphaFoldDB" id="F3L442"/>
<gene>
    <name evidence="1" type="ORF">IMCC3088_2423</name>
</gene>
<reference evidence="1 2" key="1">
    <citation type="journal article" date="2011" name="J. Bacteriol.">
        <title>Genome sequence of strain IMCC3088, a proteorhodopsin-containing marine bacterium belonging to the OM60/NOR5 clade.</title>
        <authorList>
            <person name="Jang Y."/>
            <person name="Oh H.M."/>
            <person name="Kang I."/>
            <person name="Lee K."/>
            <person name="Yang S.J."/>
            <person name="Cho J.C."/>
        </authorList>
    </citation>
    <scope>NUCLEOTIDE SEQUENCE [LARGE SCALE GENOMIC DNA]</scope>
    <source>
        <strain evidence="1 2">IMCC3088</strain>
    </source>
</reference>
<evidence type="ECO:0000313" key="1">
    <source>
        <dbReference type="EMBL" id="EGG28897.1"/>
    </source>
</evidence>
<dbReference type="eggNOG" id="COG1028">
    <property type="taxonomic scope" value="Bacteria"/>
</dbReference>
<accession>F3L442</accession>
<keyword evidence="2" id="KW-1185">Reference proteome</keyword>
<dbReference type="InterPro" id="IPR002347">
    <property type="entry name" value="SDR_fam"/>
</dbReference>
<dbReference type="InterPro" id="IPR036291">
    <property type="entry name" value="NAD(P)-bd_dom_sf"/>
</dbReference>
<dbReference type="PANTHER" id="PTHR44656">
    <property type="entry name" value="DEHYDROGENASE/REDUCTASE SDR FAMILY MEMBER 12"/>
    <property type="match status" value="1"/>
</dbReference>
<dbReference type="Proteomes" id="UP000005615">
    <property type="component" value="Unassembled WGS sequence"/>
</dbReference>
<name>F3L442_9GAMM</name>
<organism evidence="1 2">
    <name type="scientific">Aequoribacter fuscus</name>
    <dbReference type="NCBI Taxonomy" id="2518989"/>
    <lineage>
        <taxon>Bacteria</taxon>
        <taxon>Pseudomonadati</taxon>
        <taxon>Pseudomonadota</taxon>
        <taxon>Gammaproteobacteria</taxon>
        <taxon>Cellvibrionales</taxon>
        <taxon>Halieaceae</taxon>
        <taxon>Aequoribacter</taxon>
    </lineage>
</organism>
<comment type="caution">
    <text evidence="1">The sequence shown here is derived from an EMBL/GenBank/DDBJ whole genome shotgun (WGS) entry which is preliminary data.</text>
</comment>
<dbReference type="Gene3D" id="3.40.50.720">
    <property type="entry name" value="NAD(P)-binding Rossmann-like Domain"/>
    <property type="match status" value="1"/>
</dbReference>
<protein>
    <submittedName>
        <fullName evidence="1">Short-chain dehydrogenase/reductase SDR</fullName>
    </submittedName>
</protein>
<dbReference type="OrthoDB" id="5786478at2"/>
<dbReference type="RefSeq" id="WP_009576591.1">
    <property type="nucleotide sequence ID" value="NZ_AEIG01000075.1"/>
</dbReference>
<dbReference type="SUPFAM" id="SSF51735">
    <property type="entry name" value="NAD(P)-binding Rossmann-fold domains"/>
    <property type="match status" value="1"/>
</dbReference>
<evidence type="ECO:0000313" key="2">
    <source>
        <dbReference type="Proteomes" id="UP000005615"/>
    </source>
</evidence>
<dbReference type="STRING" id="2518989.IMCC3088_2423"/>
<dbReference type="Pfam" id="PF00106">
    <property type="entry name" value="adh_short"/>
    <property type="match status" value="1"/>
</dbReference>
<dbReference type="InterPro" id="IPR052992">
    <property type="entry name" value="SDR_member_12"/>
</dbReference>
<dbReference type="PRINTS" id="PR00081">
    <property type="entry name" value="GDHRDH"/>
</dbReference>
<dbReference type="EMBL" id="AEIG01000075">
    <property type="protein sequence ID" value="EGG28897.1"/>
    <property type="molecule type" value="Genomic_DNA"/>
</dbReference>